<comment type="caution">
    <text evidence="1">The sequence shown here is derived from an EMBL/GenBank/DDBJ whole genome shotgun (WGS) entry which is preliminary data.</text>
</comment>
<proteinExistence type="predicted"/>
<accession>A0A644YLE0</accession>
<evidence type="ECO:0000313" key="1">
    <source>
        <dbReference type="EMBL" id="MPM29127.1"/>
    </source>
</evidence>
<reference evidence="1" key="1">
    <citation type="submission" date="2019-08" db="EMBL/GenBank/DDBJ databases">
        <authorList>
            <person name="Kucharzyk K."/>
            <person name="Murdoch R.W."/>
            <person name="Higgins S."/>
            <person name="Loffler F."/>
        </authorList>
    </citation>
    <scope>NUCLEOTIDE SEQUENCE</scope>
</reference>
<sequence>MNVYYAVLAGSGHRADVHRHSRRKHAPKLMVGVVAADFAAPGRGKERFVLVFAELRGKLALQHEKPRALLFQRFRSVKAFQRAVQRAAVELVTN</sequence>
<name>A0A644YLE0_9ZZZZ</name>
<dbReference type="AlphaFoldDB" id="A0A644YLE0"/>
<protein>
    <submittedName>
        <fullName evidence="1">Uncharacterized protein</fullName>
    </submittedName>
</protein>
<organism evidence="1">
    <name type="scientific">bioreactor metagenome</name>
    <dbReference type="NCBI Taxonomy" id="1076179"/>
    <lineage>
        <taxon>unclassified sequences</taxon>
        <taxon>metagenomes</taxon>
        <taxon>ecological metagenomes</taxon>
    </lineage>
</organism>
<gene>
    <name evidence="1" type="ORF">SDC9_75666</name>
</gene>
<dbReference type="EMBL" id="VSSQ01005431">
    <property type="protein sequence ID" value="MPM29127.1"/>
    <property type="molecule type" value="Genomic_DNA"/>
</dbReference>